<keyword evidence="1" id="KW-0812">Transmembrane</keyword>
<feature type="transmembrane region" description="Helical" evidence="1">
    <location>
        <begin position="90"/>
        <end position="113"/>
    </location>
</feature>
<dbReference type="InterPro" id="IPR033481">
    <property type="entry name" value="Dni1/Fig1"/>
</dbReference>
<accession>A0A9W8YJF8</accession>
<gene>
    <name evidence="2" type="ORF">N0V83_000452</name>
</gene>
<organism evidence="2 3">
    <name type="scientific">Neocucurbitaria cava</name>
    <dbReference type="NCBI Taxonomy" id="798079"/>
    <lineage>
        <taxon>Eukaryota</taxon>
        <taxon>Fungi</taxon>
        <taxon>Dikarya</taxon>
        <taxon>Ascomycota</taxon>
        <taxon>Pezizomycotina</taxon>
        <taxon>Dothideomycetes</taxon>
        <taxon>Pleosporomycetidae</taxon>
        <taxon>Pleosporales</taxon>
        <taxon>Pleosporineae</taxon>
        <taxon>Cucurbitariaceae</taxon>
        <taxon>Neocucurbitaria</taxon>
    </lineage>
</organism>
<protein>
    <recommendedName>
        <fullName evidence="4">Ca2+ regulator and membrane fusion protein Fig1-domain-containing protein</fullName>
    </recommendedName>
</protein>
<dbReference type="OrthoDB" id="3550957at2759"/>
<dbReference type="PANTHER" id="PTHR28092:SF1">
    <property type="entry name" value="FACTOR-INDUCED GENE 1 PROTEIN"/>
    <property type="match status" value="1"/>
</dbReference>
<proteinExistence type="predicted"/>
<dbReference type="Proteomes" id="UP001140560">
    <property type="component" value="Unassembled WGS sequence"/>
</dbReference>
<dbReference type="GO" id="GO:0000747">
    <property type="term" value="P:conjugation with cellular fusion"/>
    <property type="evidence" value="ECO:0007669"/>
    <property type="project" value="TreeGrafter"/>
</dbReference>
<dbReference type="GO" id="GO:0043332">
    <property type="term" value="C:mating projection tip"/>
    <property type="evidence" value="ECO:0007669"/>
    <property type="project" value="TreeGrafter"/>
</dbReference>
<reference evidence="2" key="1">
    <citation type="submission" date="2022-10" db="EMBL/GenBank/DDBJ databases">
        <title>Tapping the CABI collections for fungal endophytes: first genome assemblies for Collariella, Neodidymelliopsis, Ascochyta clinopodiicola, Didymella pomorum, Didymosphaeria variabile, Neocosmospora piperis and Neocucurbitaria cava.</title>
        <authorList>
            <person name="Hill R."/>
        </authorList>
    </citation>
    <scope>NUCLEOTIDE SEQUENCE</scope>
    <source>
        <strain evidence="2">IMI 356814</strain>
    </source>
</reference>
<dbReference type="PANTHER" id="PTHR28092">
    <property type="entry name" value="FACTOR-INDUCED GENE 1 PROTEIN"/>
    <property type="match status" value="1"/>
</dbReference>
<feature type="transmembrane region" description="Helical" evidence="1">
    <location>
        <begin position="141"/>
        <end position="162"/>
    </location>
</feature>
<dbReference type="Pfam" id="PF12351">
    <property type="entry name" value="Fig1"/>
    <property type="match status" value="1"/>
</dbReference>
<dbReference type="AlphaFoldDB" id="A0A9W8YJF8"/>
<evidence type="ECO:0000313" key="3">
    <source>
        <dbReference type="Proteomes" id="UP001140560"/>
    </source>
</evidence>
<dbReference type="GO" id="GO:0016020">
    <property type="term" value="C:membrane"/>
    <property type="evidence" value="ECO:0007669"/>
    <property type="project" value="InterPro"/>
</dbReference>
<evidence type="ECO:0000256" key="1">
    <source>
        <dbReference type="SAM" id="Phobius"/>
    </source>
</evidence>
<sequence>MTNIYILGLSYTNSTPSGLNAVTRALSETLNSAKGSSQLEVRIGYFGMCVRQRGIVWFCSSDANGLAQQIGPENDPLNLISTASRFKDDVIFSGLLFMAVVLAFVCTTLLSTFPGWHAERNERTGSEVDVKPFPSRPVSQVALAQAFVAAVLLLIAALWQHVGAVGSATMAETANYGNVKTSIGTGAMVMAWAGFTIEMCVTLGLLVMILWIIVLNRLTDD</sequence>
<evidence type="ECO:0000313" key="2">
    <source>
        <dbReference type="EMBL" id="KAJ4377625.1"/>
    </source>
</evidence>
<feature type="transmembrane region" description="Helical" evidence="1">
    <location>
        <begin position="189"/>
        <end position="215"/>
    </location>
</feature>
<keyword evidence="1" id="KW-0472">Membrane</keyword>
<keyword evidence="1" id="KW-1133">Transmembrane helix</keyword>
<comment type="caution">
    <text evidence="2">The sequence shown here is derived from an EMBL/GenBank/DDBJ whole genome shotgun (WGS) entry which is preliminary data.</text>
</comment>
<dbReference type="EMBL" id="JAPEUY010000001">
    <property type="protein sequence ID" value="KAJ4377625.1"/>
    <property type="molecule type" value="Genomic_DNA"/>
</dbReference>
<evidence type="ECO:0008006" key="4">
    <source>
        <dbReference type="Google" id="ProtNLM"/>
    </source>
</evidence>
<keyword evidence="3" id="KW-1185">Reference proteome</keyword>
<name>A0A9W8YJF8_9PLEO</name>